<feature type="compositionally biased region" description="Polar residues" evidence="1">
    <location>
        <begin position="95"/>
        <end position="113"/>
    </location>
</feature>
<feature type="region of interest" description="Disordered" evidence="1">
    <location>
        <begin position="1"/>
        <end position="113"/>
    </location>
</feature>
<name>A0A8S3HEC2_9BILA</name>
<proteinExistence type="predicted"/>
<sequence length="113" mass="13140">SRPQGGRFSRPVRSRRSGSNQQRRSRSNRPNSRDNRPMNQRRRGPRQMRLNDFMPPEIREPSPNLPPDFNLETTTTTTTTTAPPDALPQRERFATTRNTTQPFVVNQDNQQPQ</sequence>
<evidence type="ECO:0000256" key="1">
    <source>
        <dbReference type="SAM" id="MobiDB-lite"/>
    </source>
</evidence>
<gene>
    <name evidence="2" type="ORF">BYL167_LOCUS78913</name>
</gene>
<dbReference type="EMBL" id="CAJOBH010290610">
    <property type="protein sequence ID" value="CAF5180695.1"/>
    <property type="molecule type" value="Genomic_DNA"/>
</dbReference>
<feature type="non-terminal residue" evidence="2">
    <location>
        <position position="113"/>
    </location>
</feature>
<organism evidence="2 3">
    <name type="scientific">Rotaria magnacalcarata</name>
    <dbReference type="NCBI Taxonomy" id="392030"/>
    <lineage>
        <taxon>Eukaryota</taxon>
        <taxon>Metazoa</taxon>
        <taxon>Spiralia</taxon>
        <taxon>Gnathifera</taxon>
        <taxon>Rotifera</taxon>
        <taxon>Eurotatoria</taxon>
        <taxon>Bdelloidea</taxon>
        <taxon>Philodinida</taxon>
        <taxon>Philodinidae</taxon>
        <taxon>Rotaria</taxon>
    </lineage>
</organism>
<dbReference type="AlphaFoldDB" id="A0A8S3HEC2"/>
<protein>
    <submittedName>
        <fullName evidence="2">Uncharacterized protein</fullName>
    </submittedName>
</protein>
<feature type="non-terminal residue" evidence="2">
    <location>
        <position position="1"/>
    </location>
</feature>
<accession>A0A8S3HEC2</accession>
<comment type="caution">
    <text evidence="2">The sequence shown here is derived from an EMBL/GenBank/DDBJ whole genome shotgun (WGS) entry which is preliminary data.</text>
</comment>
<dbReference type="Proteomes" id="UP000681967">
    <property type="component" value="Unassembled WGS sequence"/>
</dbReference>
<evidence type="ECO:0000313" key="2">
    <source>
        <dbReference type="EMBL" id="CAF5180695.1"/>
    </source>
</evidence>
<evidence type="ECO:0000313" key="3">
    <source>
        <dbReference type="Proteomes" id="UP000681967"/>
    </source>
</evidence>
<reference evidence="2" key="1">
    <citation type="submission" date="2021-02" db="EMBL/GenBank/DDBJ databases">
        <authorList>
            <person name="Nowell W R."/>
        </authorList>
    </citation>
    <scope>NUCLEOTIDE SEQUENCE</scope>
</reference>